<organism evidence="1 2">
    <name type="scientific">Brevibacillus reuszeri</name>
    <dbReference type="NCBI Taxonomy" id="54915"/>
    <lineage>
        <taxon>Bacteria</taxon>
        <taxon>Bacillati</taxon>
        <taxon>Bacillota</taxon>
        <taxon>Bacilli</taxon>
        <taxon>Bacillales</taxon>
        <taxon>Paenibacillaceae</taxon>
        <taxon>Brevibacillus</taxon>
    </lineage>
</organism>
<keyword evidence="2" id="KW-1185">Reference proteome</keyword>
<proteinExistence type="predicted"/>
<evidence type="ECO:0000313" key="2">
    <source>
        <dbReference type="Proteomes" id="UP000319578"/>
    </source>
</evidence>
<dbReference type="Proteomes" id="UP000319578">
    <property type="component" value="Unassembled WGS sequence"/>
</dbReference>
<evidence type="ECO:0000313" key="1">
    <source>
        <dbReference type="EMBL" id="GED72438.1"/>
    </source>
</evidence>
<comment type="caution">
    <text evidence="1">The sequence shown here is derived from an EMBL/GenBank/DDBJ whole genome shotgun (WGS) entry which is preliminary data.</text>
</comment>
<protein>
    <submittedName>
        <fullName evidence="1">Uncharacterized protein</fullName>
    </submittedName>
</protein>
<reference evidence="1 2" key="1">
    <citation type="submission" date="2019-06" db="EMBL/GenBank/DDBJ databases">
        <title>Whole genome shotgun sequence of Brevibacillus reuszeri NBRC 15719.</title>
        <authorList>
            <person name="Hosoyama A."/>
            <person name="Uohara A."/>
            <person name="Ohji S."/>
            <person name="Ichikawa N."/>
        </authorList>
    </citation>
    <scope>NUCLEOTIDE SEQUENCE [LARGE SCALE GENOMIC DNA]</scope>
    <source>
        <strain evidence="1 2">NBRC 15719</strain>
    </source>
</reference>
<name>A0ABQ0TZU5_9BACL</name>
<dbReference type="EMBL" id="BJON01000029">
    <property type="protein sequence ID" value="GED72438.1"/>
    <property type="molecule type" value="Genomic_DNA"/>
</dbReference>
<gene>
    <name evidence="1" type="ORF">BRE01_61400</name>
</gene>
<accession>A0ABQ0TZU5</accession>
<sequence>MLIEVTGHFTDEIILHGKKHEIIELKHMFTFALEQSERTSDFPHVFCKLFDFEFIPYAPDIKVDVVFHTDTHRIYRPFY</sequence>